<organism evidence="1 2">
    <name type="scientific">Pelagibacterium flavum</name>
    <dbReference type="NCBI Taxonomy" id="2984530"/>
    <lineage>
        <taxon>Bacteria</taxon>
        <taxon>Pseudomonadati</taxon>
        <taxon>Pseudomonadota</taxon>
        <taxon>Alphaproteobacteria</taxon>
        <taxon>Hyphomicrobiales</taxon>
        <taxon>Devosiaceae</taxon>
        <taxon>Pelagibacterium</taxon>
    </lineage>
</organism>
<proteinExistence type="predicted"/>
<accession>A0ABY6IME0</accession>
<dbReference type="RefSeq" id="WP_264225184.1">
    <property type="nucleotide sequence ID" value="NZ_CP107716.1"/>
</dbReference>
<name>A0ABY6IME0_9HYPH</name>
<protein>
    <submittedName>
        <fullName evidence="1">DUF2093 domain-containing protein</fullName>
    </submittedName>
</protein>
<reference evidence="1" key="1">
    <citation type="submission" date="2022-10" db="EMBL/GenBank/DDBJ databases">
        <title>YIM 151497 complete genome.</title>
        <authorList>
            <person name="Chen X."/>
        </authorList>
    </citation>
    <scope>NUCLEOTIDE SEQUENCE</scope>
    <source>
        <strain evidence="1">YIM 151497</strain>
    </source>
</reference>
<dbReference type="Proteomes" id="UP001163882">
    <property type="component" value="Chromosome"/>
</dbReference>
<evidence type="ECO:0000313" key="2">
    <source>
        <dbReference type="Proteomes" id="UP001163882"/>
    </source>
</evidence>
<dbReference type="EMBL" id="CP107716">
    <property type="protein sequence ID" value="UYQ71534.1"/>
    <property type="molecule type" value="Genomic_DNA"/>
</dbReference>
<dbReference type="InterPro" id="IPR018661">
    <property type="entry name" value="DUF2093"/>
</dbReference>
<sequence length="73" mass="8105">MNILDSGFAPSEAKIRYLDADYVVVKPGTFVRCAITNAPIPIEDLTYWSVDKQEAYADAKAAFTAYQRSIGEK</sequence>
<keyword evidence="2" id="KW-1185">Reference proteome</keyword>
<evidence type="ECO:0000313" key="1">
    <source>
        <dbReference type="EMBL" id="UYQ71534.1"/>
    </source>
</evidence>
<gene>
    <name evidence="1" type="ORF">OF122_15995</name>
</gene>
<dbReference type="Pfam" id="PF09866">
    <property type="entry name" value="DUF2093"/>
    <property type="match status" value="1"/>
</dbReference>